<reference evidence="1 2" key="1">
    <citation type="submission" date="2020-07" db="EMBL/GenBank/DDBJ databases">
        <title>Sequencing the genomes of 1000 actinobacteria strains.</title>
        <authorList>
            <person name="Klenk H.-P."/>
        </authorList>
    </citation>
    <scope>NUCLEOTIDE SEQUENCE [LARGE SCALE GENOMIC DNA]</scope>
    <source>
        <strain evidence="1 2">DSM 26341</strain>
    </source>
</reference>
<dbReference type="Proteomes" id="UP000539111">
    <property type="component" value="Unassembled WGS sequence"/>
</dbReference>
<evidence type="ECO:0000313" key="2">
    <source>
        <dbReference type="Proteomes" id="UP000539111"/>
    </source>
</evidence>
<dbReference type="EMBL" id="JACBZP010000001">
    <property type="protein sequence ID" value="NYI66895.1"/>
    <property type="molecule type" value="Genomic_DNA"/>
</dbReference>
<organism evidence="1 2">
    <name type="scientific">Spelaeicoccus albus</name>
    <dbReference type="NCBI Taxonomy" id="1280376"/>
    <lineage>
        <taxon>Bacteria</taxon>
        <taxon>Bacillati</taxon>
        <taxon>Actinomycetota</taxon>
        <taxon>Actinomycetes</taxon>
        <taxon>Micrococcales</taxon>
        <taxon>Brevibacteriaceae</taxon>
        <taxon>Spelaeicoccus</taxon>
    </lineage>
</organism>
<evidence type="ECO:0000313" key="1">
    <source>
        <dbReference type="EMBL" id="NYI66895.1"/>
    </source>
</evidence>
<comment type="caution">
    <text evidence="1">The sequence shown here is derived from an EMBL/GenBank/DDBJ whole genome shotgun (WGS) entry which is preliminary data.</text>
</comment>
<proteinExistence type="predicted"/>
<sequence length="54" mass="5803">MLDGYSDAVAHVAAWSYGDALDRSLRLTVNFHPDFRGPQIVALGAEISSGRPTT</sequence>
<accession>A0A7Z0D1U9</accession>
<gene>
    <name evidence="1" type="ORF">BJY26_001201</name>
</gene>
<name>A0A7Z0D1U9_9MICO</name>
<dbReference type="RefSeq" id="WP_179426541.1">
    <property type="nucleotide sequence ID" value="NZ_JACBZP010000001.1"/>
</dbReference>
<protein>
    <submittedName>
        <fullName evidence="1">Uncharacterized protein</fullName>
    </submittedName>
</protein>
<keyword evidence="2" id="KW-1185">Reference proteome</keyword>
<dbReference type="AlphaFoldDB" id="A0A7Z0D1U9"/>